<evidence type="ECO:0000313" key="1">
    <source>
        <dbReference type="EMBL" id="KAH7440931.1"/>
    </source>
</evidence>
<dbReference type="PANTHER" id="PTHR36986">
    <property type="entry name" value="UPF0643 PROTEIN PB2B2.08"/>
    <property type="match status" value="1"/>
</dbReference>
<dbReference type="OMA" id="ARMPAYS"/>
<gene>
    <name evidence="1" type="ORF">KP509_03G016500</name>
</gene>
<keyword evidence="2" id="KW-1185">Reference proteome</keyword>
<evidence type="ECO:0000313" key="2">
    <source>
        <dbReference type="Proteomes" id="UP000825935"/>
    </source>
</evidence>
<accession>A0A8T2UXJ4</accession>
<organism evidence="1 2">
    <name type="scientific">Ceratopteris richardii</name>
    <name type="common">Triangle waterfern</name>
    <dbReference type="NCBI Taxonomy" id="49495"/>
    <lineage>
        <taxon>Eukaryota</taxon>
        <taxon>Viridiplantae</taxon>
        <taxon>Streptophyta</taxon>
        <taxon>Embryophyta</taxon>
        <taxon>Tracheophyta</taxon>
        <taxon>Polypodiopsida</taxon>
        <taxon>Polypodiidae</taxon>
        <taxon>Polypodiales</taxon>
        <taxon>Pteridineae</taxon>
        <taxon>Pteridaceae</taxon>
        <taxon>Parkerioideae</taxon>
        <taxon>Ceratopteris</taxon>
    </lineage>
</organism>
<dbReference type="EMBL" id="CM035408">
    <property type="protein sequence ID" value="KAH7440931.1"/>
    <property type="molecule type" value="Genomic_DNA"/>
</dbReference>
<name>A0A8T2UXJ4_CERRI</name>
<dbReference type="AlphaFoldDB" id="A0A8T2UXJ4"/>
<reference evidence="1" key="1">
    <citation type="submission" date="2021-08" db="EMBL/GenBank/DDBJ databases">
        <title>WGS assembly of Ceratopteris richardii.</title>
        <authorList>
            <person name="Marchant D.B."/>
            <person name="Chen G."/>
            <person name="Jenkins J."/>
            <person name="Shu S."/>
            <person name="Leebens-Mack J."/>
            <person name="Grimwood J."/>
            <person name="Schmutz J."/>
            <person name="Soltis P."/>
            <person name="Soltis D."/>
            <person name="Chen Z.-H."/>
        </authorList>
    </citation>
    <scope>NUCLEOTIDE SEQUENCE</scope>
    <source>
        <strain evidence="1">Whitten #5841</strain>
        <tissue evidence="1">Leaf</tissue>
    </source>
</reference>
<sequence length="158" mass="17806">MQAEAFKHAFHELQPAPILYSAPLTAPLFLCFNWNEVFEKYGFTESSSFHVVAFRSVRKRNTDEDTLARINNVALEEARKSGGLVMYWAGKANALRQCLETSVWESRAAAEKAARMPAYSDAMKVAATLYESFTLERYSITATVDHLPAFKLIDSTSR</sequence>
<protein>
    <submittedName>
        <fullName evidence="1">Uncharacterized protein</fullName>
    </submittedName>
</protein>
<dbReference type="PANTHER" id="PTHR36986:SF1">
    <property type="entry name" value="UPF0643 PROTEIN PB2B2.08"/>
    <property type="match status" value="1"/>
</dbReference>
<comment type="caution">
    <text evidence="1">The sequence shown here is derived from an EMBL/GenBank/DDBJ whole genome shotgun (WGS) entry which is preliminary data.</text>
</comment>
<dbReference type="OrthoDB" id="2140489at2759"/>
<dbReference type="Proteomes" id="UP000825935">
    <property type="component" value="Chromosome 3"/>
</dbReference>
<proteinExistence type="predicted"/>